<accession>A0AAD9ISB5</accession>
<protein>
    <submittedName>
        <fullName evidence="2">Uncharacterized protein</fullName>
    </submittedName>
</protein>
<feature type="non-terminal residue" evidence="2">
    <location>
        <position position="1"/>
    </location>
</feature>
<keyword evidence="3" id="KW-1185">Reference proteome</keyword>
<evidence type="ECO:0000256" key="1">
    <source>
        <dbReference type="SAM" id="MobiDB-lite"/>
    </source>
</evidence>
<reference evidence="2" key="1">
    <citation type="journal article" date="2023" name="Mol. Biol. Evol.">
        <title>Third-Generation Sequencing Reveals the Adaptive Role of the Epigenome in Three Deep-Sea Polychaetes.</title>
        <authorList>
            <person name="Perez M."/>
            <person name="Aroh O."/>
            <person name="Sun Y."/>
            <person name="Lan Y."/>
            <person name="Juniper S.K."/>
            <person name="Young C.R."/>
            <person name="Angers B."/>
            <person name="Qian P.Y."/>
        </authorList>
    </citation>
    <scope>NUCLEOTIDE SEQUENCE</scope>
    <source>
        <strain evidence="2">P08H-3</strain>
    </source>
</reference>
<organism evidence="2 3">
    <name type="scientific">Paralvinella palmiformis</name>
    <dbReference type="NCBI Taxonomy" id="53620"/>
    <lineage>
        <taxon>Eukaryota</taxon>
        <taxon>Metazoa</taxon>
        <taxon>Spiralia</taxon>
        <taxon>Lophotrochozoa</taxon>
        <taxon>Annelida</taxon>
        <taxon>Polychaeta</taxon>
        <taxon>Sedentaria</taxon>
        <taxon>Canalipalpata</taxon>
        <taxon>Terebellida</taxon>
        <taxon>Terebelliformia</taxon>
        <taxon>Alvinellidae</taxon>
        <taxon>Paralvinella</taxon>
    </lineage>
</organism>
<feature type="region of interest" description="Disordered" evidence="1">
    <location>
        <begin position="176"/>
        <end position="196"/>
    </location>
</feature>
<name>A0AAD9ISB5_9ANNE</name>
<comment type="caution">
    <text evidence="2">The sequence shown here is derived from an EMBL/GenBank/DDBJ whole genome shotgun (WGS) entry which is preliminary data.</text>
</comment>
<gene>
    <name evidence="2" type="ORF">LSH36_1525g00035</name>
</gene>
<dbReference type="Proteomes" id="UP001208570">
    <property type="component" value="Unassembled WGS sequence"/>
</dbReference>
<dbReference type="AlphaFoldDB" id="A0AAD9ISB5"/>
<dbReference type="EMBL" id="JAODUP010001522">
    <property type="protein sequence ID" value="KAK2139979.1"/>
    <property type="molecule type" value="Genomic_DNA"/>
</dbReference>
<evidence type="ECO:0000313" key="2">
    <source>
        <dbReference type="EMBL" id="KAK2139979.1"/>
    </source>
</evidence>
<evidence type="ECO:0000313" key="3">
    <source>
        <dbReference type="Proteomes" id="UP001208570"/>
    </source>
</evidence>
<sequence length="196" mass="22705">MRKDPCEKGKGEWRKIWERSTCPVPFLSKQVRELRILNHIIDCLGVCLSKRNRKLESVFEDCRSDAIDHQIIVLGELCAGLVIVTERQLADFLPEGRYHSVPENNPLRGKIKHSHLTNLIGEQMFGDLDFSLFKRRSAFLFHHSTINILKRNRSVSAWFLKKSNEEQAKLLNLSAKGHQRPGNGQLRKKGVQWPRE</sequence>
<proteinExistence type="predicted"/>